<organism evidence="8">
    <name type="scientific">Culicoides sonorensis</name>
    <name type="common">Biting midge</name>
    <dbReference type="NCBI Taxonomy" id="179676"/>
    <lineage>
        <taxon>Eukaryota</taxon>
        <taxon>Metazoa</taxon>
        <taxon>Ecdysozoa</taxon>
        <taxon>Arthropoda</taxon>
        <taxon>Hexapoda</taxon>
        <taxon>Insecta</taxon>
        <taxon>Pterygota</taxon>
        <taxon>Neoptera</taxon>
        <taxon>Endopterygota</taxon>
        <taxon>Diptera</taxon>
        <taxon>Nematocera</taxon>
        <taxon>Chironomoidea</taxon>
        <taxon>Ceratopogonidae</taxon>
        <taxon>Ceratopogoninae</taxon>
        <taxon>Culicoides</taxon>
        <taxon>Monoculicoides</taxon>
    </lineage>
</organism>
<dbReference type="SUPFAM" id="SSF57196">
    <property type="entry name" value="EGF/Laminin"/>
    <property type="match status" value="1"/>
</dbReference>
<dbReference type="GO" id="GO:0008045">
    <property type="term" value="P:motor neuron axon guidance"/>
    <property type="evidence" value="ECO:0007669"/>
    <property type="project" value="TreeGrafter"/>
</dbReference>
<feature type="transmembrane region" description="Helical" evidence="6">
    <location>
        <begin position="16"/>
        <end position="33"/>
    </location>
</feature>
<dbReference type="CDD" id="cd00055">
    <property type="entry name" value="EGF_Lam"/>
    <property type="match status" value="1"/>
</dbReference>
<reference evidence="9" key="2">
    <citation type="submission" date="2018-07" db="EMBL/GenBank/DDBJ databases">
        <authorList>
            <person name="Quirk P.G."/>
            <person name="Krulwich T.A."/>
        </authorList>
    </citation>
    <scope>NUCLEOTIDE SEQUENCE</scope>
</reference>
<keyword evidence="3" id="KW-1015">Disulfide bond</keyword>
<evidence type="ECO:0000256" key="5">
    <source>
        <dbReference type="ARBA" id="ARBA00023292"/>
    </source>
</evidence>
<name>A0A336LIY7_CULSO</name>
<dbReference type="PANTHER" id="PTHR10574">
    <property type="entry name" value="NETRIN/LAMININ-RELATED"/>
    <property type="match status" value="1"/>
</dbReference>
<keyword evidence="6" id="KW-0812">Transmembrane</keyword>
<evidence type="ECO:0000256" key="2">
    <source>
        <dbReference type="ARBA" id="ARBA00022737"/>
    </source>
</evidence>
<sequence length="118" mass="13811">MIIMTLLRYVIVVDKGYVVIIMLDVVTVIECLIMSKEVKRKYVTCNCNGHARKCRFNMELYKLSGRISGGVCMNCKHETTGRHCHYCREGFYRDATKPIQHKKACKRKFFLSLMLFFS</sequence>
<dbReference type="Pfam" id="PF24973">
    <property type="entry name" value="EGF_LMN_ATRN"/>
    <property type="match status" value="1"/>
</dbReference>
<gene>
    <name evidence="8" type="primary">CSON011502</name>
</gene>
<evidence type="ECO:0000256" key="1">
    <source>
        <dbReference type="ARBA" id="ARBA00022729"/>
    </source>
</evidence>
<feature type="domain" description="Laminin EGF-like" evidence="7">
    <location>
        <begin position="72"/>
        <end position="105"/>
    </location>
</feature>
<dbReference type="GO" id="GO:0016358">
    <property type="term" value="P:dendrite development"/>
    <property type="evidence" value="ECO:0007669"/>
    <property type="project" value="TreeGrafter"/>
</dbReference>
<keyword evidence="6" id="KW-1133">Transmembrane helix</keyword>
<evidence type="ECO:0000256" key="3">
    <source>
        <dbReference type="ARBA" id="ARBA00023157"/>
    </source>
</evidence>
<accession>A0A336LIY7</accession>
<evidence type="ECO:0000256" key="4">
    <source>
        <dbReference type="ARBA" id="ARBA00023180"/>
    </source>
</evidence>
<dbReference type="FunFam" id="2.10.25.10:FF:000188">
    <property type="entry name" value="Laminin subunit gamma 2"/>
    <property type="match status" value="1"/>
</dbReference>
<protein>
    <submittedName>
        <fullName evidence="8">CSON011502 protein</fullName>
    </submittedName>
</protein>
<dbReference type="InterPro" id="IPR002049">
    <property type="entry name" value="LE_dom"/>
</dbReference>
<keyword evidence="4" id="KW-0325">Glycoprotein</keyword>
<keyword evidence="1" id="KW-0732">Signal</keyword>
<dbReference type="VEuPathDB" id="VectorBase:CSON011502"/>
<dbReference type="Gene3D" id="2.170.300.10">
    <property type="entry name" value="Tie2 ligand-binding domain superfamily"/>
    <property type="match status" value="1"/>
</dbReference>
<evidence type="ECO:0000313" key="8">
    <source>
        <dbReference type="EMBL" id="SSX16659.1"/>
    </source>
</evidence>
<keyword evidence="5" id="KW-0424">Laminin EGF-like domain</keyword>
<evidence type="ECO:0000313" key="9">
    <source>
        <dbReference type="EMBL" id="SSX35855.1"/>
    </source>
</evidence>
<reference evidence="8" key="1">
    <citation type="submission" date="2018-04" db="EMBL/GenBank/DDBJ databases">
        <authorList>
            <person name="Go L.Y."/>
            <person name="Mitchell J.A."/>
        </authorList>
    </citation>
    <scope>NUCLEOTIDE SEQUENCE</scope>
    <source>
        <tissue evidence="8">Whole organism</tissue>
    </source>
</reference>
<dbReference type="PROSITE" id="PS01248">
    <property type="entry name" value="EGF_LAM_1"/>
    <property type="match status" value="1"/>
</dbReference>
<dbReference type="GO" id="GO:0009888">
    <property type="term" value="P:tissue development"/>
    <property type="evidence" value="ECO:0007669"/>
    <property type="project" value="TreeGrafter"/>
</dbReference>
<dbReference type="GO" id="GO:0009887">
    <property type="term" value="P:animal organ morphogenesis"/>
    <property type="evidence" value="ECO:0007669"/>
    <property type="project" value="TreeGrafter"/>
</dbReference>
<evidence type="ECO:0000259" key="7">
    <source>
        <dbReference type="PROSITE" id="PS01248"/>
    </source>
</evidence>
<dbReference type="InterPro" id="IPR056863">
    <property type="entry name" value="LMN_ATRN_NET-like_EGF"/>
</dbReference>
<keyword evidence="6" id="KW-0472">Membrane</keyword>
<keyword evidence="2" id="KW-0677">Repeat</keyword>
<dbReference type="SMART" id="SM00180">
    <property type="entry name" value="EGF_Lam"/>
    <property type="match status" value="1"/>
</dbReference>
<dbReference type="EMBL" id="UFQT01005002">
    <property type="protein sequence ID" value="SSX35855.1"/>
    <property type="molecule type" value="Genomic_DNA"/>
</dbReference>
<dbReference type="PANTHER" id="PTHR10574:SF365">
    <property type="entry name" value="NETRIN-A-RELATED"/>
    <property type="match status" value="1"/>
</dbReference>
<dbReference type="GO" id="GO:0005604">
    <property type="term" value="C:basement membrane"/>
    <property type="evidence" value="ECO:0007669"/>
    <property type="project" value="UniProtKB-ARBA"/>
</dbReference>
<proteinExistence type="predicted"/>
<dbReference type="EMBL" id="UFQS01005002">
    <property type="protein sequence ID" value="SSX16659.1"/>
    <property type="molecule type" value="Genomic_DNA"/>
</dbReference>
<dbReference type="InterPro" id="IPR050440">
    <property type="entry name" value="Laminin/Netrin_ECM"/>
</dbReference>
<dbReference type="OMA" id="VIECLIM"/>
<evidence type="ECO:0000256" key="6">
    <source>
        <dbReference type="SAM" id="Phobius"/>
    </source>
</evidence>
<dbReference type="AlphaFoldDB" id="A0A336LIY7"/>